<evidence type="ECO:0000313" key="1">
    <source>
        <dbReference type="EMBL" id="NOU79494.1"/>
    </source>
</evidence>
<accession>A0ABX1YGK9</accession>
<gene>
    <name evidence="1" type="ORF">GC101_11455</name>
</gene>
<dbReference type="EMBL" id="WHOB01000027">
    <property type="protein sequence ID" value="NOU79494.1"/>
    <property type="molecule type" value="Genomic_DNA"/>
</dbReference>
<dbReference type="RefSeq" id="WP_171717351.1">
    <property type="nucleotide sequence ID" value="NZ_WHOB01000027.1"/>
</dbReference>
<dbReference type="Proteomes" id="UP000596857">
    <property type="component" value="Unassembled WGS sequence"/>
</dbReference>
<evidence type="ECO:0008006" key="3">
    <source>
        <dbReference type="Google" id="ProtNLM"/>
    </source>
</evidence>
<dbReference type="Pfam" id="PF11316">
    <property type="entry name" value="Rhamno_transf"/>
    <property type="match status" value="1"/>
</dbReference>
<proteinExistence type="predicted"/>
<dbReference type="InterPro" id="IPR021466">
    <property type="entry name" value="Put_rhamnosyl_transferase"/>
</dbReference>
<keyword evidence="2" id="KW-1185">Reference proteome</keyword>
<sequence>MGKTIVIEINFNNYGMNPNRLTREWISERIRVFRRFTLKSLEAQTNQQFLAVVKLAGGCSGIVEEELAQYPPLPGNIRFGTTAESNLHIASWVQEVRKAQELHPVRHYRDLFIARLDSDDLYHRTFVQQLHDYTPLPGTDALVNQRGYLWDSVQGQMAPVFYSSPQFYVFLYSADAYLAGERIAIPGKGHHNVALLPHEVFKARNFVNVVHSSNVSVKKVPSENRLSREEMKHVLAEFMSEVEYN</sequence>
<name>A0ABX1YGK9_9BACL</name>
<evidence type="ECO:0000313" key="2">
    <source>
        <dbReference type="Proteomes" id="UP000596857"/>
    </source>
</evidence>
<comment type="caution">
    <text evidence="1">The sequence shown here is derived from an EMBL/GenBank/DDBJ whole genome shotgun (WGS) entry which is preliminary data.</text>
</comment>
<protein>
    <recommendedName>
        <fullName evidence="3">Rhamnosyl transferase</fullName>
    </recommendedName>
</protein>
<organism evidence="1 2">
    <name type="scientific">Paenibacillus phytohabitans</name>
    <dbReference type="NCBI Taxonomy" id="2654978"/>
    <lineage>
        <taxon>Bacteria</taxon>
        <taxon>Bacillati</taxon>
        <taxon>Bacillota</taxon>
        <taxon>Bacilli</taxon>
        <taxon>Bacillales</taxon>
        <taxon>Paenibacillaceae</taxon>
        <taxon>Paenibacillus</taxon>
    </lineage>
</organism>
<reference evidence="1 2" key="1">
    <citation type="submission" date="2019-10" db="EMBL/GenBank/DDBJ databases">
        <title>Description of Paenibacillus terricola sp. nov.</title>
        <authorList>
            <person name="Carlier A."/>
            <person name="Qi S."/>
        </authorList>
    </citation>
    <scope>NUCLEOTIDE SEQUENCE [LARGE SCALE GENOMIC DNA]</scope>
    <source>
        <strain evidence="1 2">LMG 31459</strain>
    </source>
</reference>